<dbReference type="AlphaFoldDB" id="A0A150P1C7"/>
<keyword evidence="1" id="KW-0732">Signal</keyword>
<evidence type="ECO:0000313" key="3">
    <source>
        <dbReference type="Proteomes" id="UP000075420"/>
    </source>
</evidence>
<dbReference type="Proteomes" id="UP000075420">
    <property type="component" value="Unassembled WGS sequence"/>
</dbReference>
<organism evidence="2 3">
    <name type="scientific">Sorangium cellulosum</name>
    <name type="common">Polyangium cellulosum</name>
    <dbReference type="NCBI Taxonomy" id="56"/>
    <lineage>
        <taxon>Bacteria</taxon>
        <taxon>Pseudomonadati</taxon>
        <taxon>Myxococcota</taxon>
        <taxon>Polyangia</taxon>
        <taxon>Polyangiales</taxon>
        <taxon>Polyangiaceae</taxon>
        <taxon>Sorangium</taxon>
    </lineage>
</organism>
<protein>
    <recommendedName>
        <fullName evidence="4">Lipoprotein</fullName>
    </recommendedName>
</protein>
<gene>
    <name evidence="2" type="ORF">BE08_07965</name>
</gene>
<feature type="signal peptide" evidence="1">
    <location>
        <begin position="1"/>
        <end position="21"/>
    </location>
</feature>
<name>A0A150P1C7_SORCE</name>
<proteinExistence type="predicted"/>
<dbReference type="EMBL" id="JELY01003440">
    <property type="protein sequence ID" value="KYF48893.1"/>
    <property type="molecule type" value="Genomic_DNA"/>
</dbReference>
<feature type="chain" id="PRO_5007565212" description="Lipoprotein" evidence="1">
    <location>
        <begin position="22"/>
        <end position="181"/>
    </location>
</feature>
<sequence length="181" mass="19832">MNVLIRTCRGVLASLSLSARAGAVLTACLTLGASACASVVGEHEAETKFLVKPTSQSRFAGWSEISISQDPSSVDGARLRFIRLEARDNNVPDLTFIKNITAEAVVDDVPTVVARKKQMPAGERIVPLDRVYHDDIRKFFYEDPENGGHTVHVEWSGEIDLTKKIPPEGVWMKVLVSVSIE</sequence>
<comment type="caution">
    <text evidence="2">The sequence shown here is derived from an EMBL/GenBank/DDBJ whole genome shotgun (WGS) entry which is preliminary data.</text>
</comment>
<evidence type="ECO:0008006" key="4">
    <source>
        <dbReference type="Google" id="ProtNLM"/>
    </source>
</evidence>
<accession>A0A150P1C7</accession>
<evidence type="ECO:0000256" key="1">
    <source>
        <dbReference type="SAM" id="SignalP"/>
    </source>
</evidence>
<reference evidence="2 3" key="1">
    <citation type="submission" date="2014-02" db="EMBL/GenBank/DDBJ databases">
        <title>The small core and large imbalanced accessory genome model reveals a collaborative survival strategy of Sorangium cellulosum strains in nature.</title>
        <authorList>
            <person name="Han K."/>
            <person name="Peng R."/>
            <person name="Blom J."/>
            <person name="Li Y.-Z."/>
        </authorList>
    </citation>
    <scope>NUCLEOTIDE SEQUENCE [LARGE SCALE GENOMIC DNA]</scope>
    <source>
        <strain evidence="2 3">So0157-25</strain>
    </source>
</reference>
<evidence type="ECO:0000313" key="2">
    <source>
        <dbReference type="EMBL" id="KYF48893.1"/>
    </source>
</evidence>